<dbReference type="Gene3D" id="3.40.50.920">
    <property type="match status" value="1"/>
</dbReference>
<accession>A0A2S2CYE9</accession>
<evidence type="ECO:0000313" key="4">
    <source>
        <dbReference type="Proteomes" id="UP000245629"/>
    </source>
</evidence>
<dbReference type="GO" id="GO:0016491">
    <property type="term" value="F:oxidoreductase activity"/>
    <property type="evidence" value="ECO:0007669"/>
    <property type="project" value="UniProtKB-KW"/>
</dbReference>
<dbReference type="OrthoDB" id="9780894at2"/>
<proteinExistence type="predicted"/>
<protein>
    <submittedName>
        <fullName evidence="3">Alpha-ketoacid dehydrogenase subunit beta</fullName>
    </submittedName>
</protein>
<dbReference type="InterPro" id="IPR005475">
    <property type="entry name" value="Transketolase-like_Pyr-bd"/>
</dbReference>
<dbReference type="Pfam" id="PF02779">
    <property type="entry name" value="Transket_pyr"/>
    <property type="match status" value="1"/>
</dbReference>
<dbReference type="SUPFAM" id="SSF52922">
    <property type="entry name" value="TK C-terminal domain-like"/>
    <property type="match status" value="1"/>
</dbReference>
<dbReference type="PANTHER" id="PTHR43257:SF3">
    <property type="entry name" value="ACETOIN:2,6-DICHLOROPHENOLINDOPHENOL OXIDOREDUCTASE SUBUNIT BETA"/>
    <property type="match status" value="1"/>
</dbReference>
<dbReference type="SUPFAM" id="SSF52518">
    <property type="entry name" value="Thiamin diphosphate-binding fold (THDP-binding)"/>
    <property type="match status" value="1"/>
</dbReference>
<evidence type="ECO:0000313" key="3">
    <source>
        <dbReference type="EMBL" id="AWK89445.1"/>
    </source>
</evidence>
<keyword evidence="3" id="KW-0614">Plasmid</keyword>
<dbReference type="AlphaFoldDB" id="A0A2S2CYE9"/>
<name>A0A2S2CYE9_9PROT</name>
<evidence type="ECO:0000259" key="2">
    <source>
        <dbReference type="SMART" id="SM00861"/>
    </source>
</evidence>
<geneLocation type="plasmid" evidence="3 4">
    <name>unnamed2</name>
</geneLocation>
<dbReference type="RefSeq" id="WP_109332732.1">
    <property type="nucleotide sequence ID" value="NZ_CP029357.1"/>
</dbReference>
<dbReference type="NCBIfam" id="NF006667">
    <property type="entry name" value="PRK09212.1"/>
    <property type="match status" value="1"/>
</dbReference>
<dbReference type="InterPro" id="IPR029061">
    <property type="entry name" value="THDP-binding"/>
</dbReference>
<dbReference type="PANTHER" id="PTHR43257">
    <property type="entry name" value="PYRUVATE DEHYDROGENASE E1 COMPONENT BETA SUBUNIT"/>
    <property type="match status" value="1"/>
</dbReference>
<dbReference type="Pfam" id="PF02780">
    <property type="entry name" value="Transketolase_C"/>
    <property type="match status" value="1"/>
</dbReference>
<dbReference type="FunFam" id="3.40.50.920:FF:000001">
    <property type="entry name" value="Pyruvate dehydrogenase E1 beta subunit"/>
    <property type="match status" value="1"/>
</dbReference>
<dbReference type="FunFam" id="3.40.50.970:FF:000001">
    <property type="entry name" value="Pyruvate dehydrogenase E1 beta subunit"/>
    <property type="match status" value="1"/>
</dbReference>
<keyword evidence="1" id="KW-0560">Oxidoreductase</keyword>
<dbReference type="InterPro" id="IPR033248">
    <property type="entry name" value="Transketolase_C"/>
</dbReference>
<dbReference type="Proteomes" id="UP000245629">
    <property type="component" value="Plasmid unnamed2"/>
</dbReference>
<dbReference type="CDD" id="cd07036">
    <property type="entry name" value="TPP_PYR_E1-PDHc-beta_like"/>
    <property type="match status" value="1"/>
</dbReference>
<dbReference type="EMBL" id="CP029357">
    <property type="protein sequence ID" value="AWK89445.1"/>
    <property type="molecule type" value="Genomic_DNA"/>
</dbReference>
<organism evidence="3 4">
    <name type="scientific">Azospirillum thermophilum</name>
    <dbReference type="NCBI Taxonomy" id="2202148"/>
    <lineage>
        <taxon>Bacteria</taxon>
        <taxon>Pseudomonadati</taxon>
        <taxon>Pseudomonadota</taxon>
        <taxon>Alphaproteobacteria</taxon>
        <taxon>Rhodospirillales</taxon>
        <taxon>Azospirillaceae</taxon>
        <taxon>Azospirillum</taxon>
    </lineage>
</organism>
<feature type="domain" description="Transketolase-like pyrimidine-binding" evidence="2">
    <location>
        <begin position="5"/>
        <end position="189"/>
    </location>
</feature>
<reference evidence="4" key="1">
    <citation type="submission" date="2018-05" db="EMBL/GenBank/DDBJ databases">
        <title>Azospirillum thermophila sp. nov., a novel isolated from hot spring.</title>
        <authorList>
            <person name="Zhao Z."/>
        </authorList>
    </citation>
    <scope>NUCLEOTIDE SEQUENCE [LARGE SCALE GENOMIC DNA]</scope>
    <source>
        <strain evidence="4">CFH 70021</strain>
        <plasmid evidence="4">unnamed2</plasmid>
    </source>
</reference>
<gene>
    <name evidence="3" type="ORF">DEW08_25805</name>
</gene>
<dbReference type="Gene3D" id="3.40.50.970">
    <property type="match status" value="1"/>
</dbReference>
<evidence type="ECO:0000256" key="1">
    <source>
        <dbReference type="ARBA" id="ARBA00023002"/>
    </source>
</evidence>
<dbReference type="SMART" id="SM00861">
    <property type="entry name" value="Transket_pyr"/>
    <property type="match status" value="1"/>
</dbReference>
<keyword evidence="4" id="KW-1185">Reference proteome</keyword>
<dbReference type="KEGG" id="azz:DEW08_25805"/>
<dbReference type="InterPro" id="IPR009014">
    <property type="entry name" value="Transketo_C/PFOR_II"/>
</dbReference>
<sequence>MSRKISMKQAINEALDLEMRRDPTVILMGEDIVGGTGAPGEDDAWGGVLGVTKGLYAKHGNRLMDTPLSESAYIGAAIGAAACGLRPVAELMFMDFMGVCFDQIFNQAAKFRYMFGGKAETPVVIRGMVGAGFRAAAQHSQMLTPLFTHIPGLKVVCPSNAYDAKGLLIQSIRDNDPVLFCEHKNLYGLETEVPAESYAIPFGEANVLRDGDDVTIVSYGLTVHRAMDAADALAREKVEAEVIDLRTLSPIDWDTIIDSVERTGRLVVVDEAHPRCNLATDIAAFVGQNAFGALKAGVRMVSAPHTPVPFSPVLEDLYIPSADAIAAAARRTLEPAGQSRSTIAA</sequence>